<evidence type="ECO:0000256" key="5">
    <source>
        <dbReference type="HAMAP-Rule" id="MF_01875"/>
    </source>
</evidence>
<comment type="function">
    <text evidence="5">With LigD forms a non-homologous end joining (NHEJ) DNA repair enzyme, which repairs dsDNA breaks with reduced fidelity. Binds linear dsDNA with 5'- and 3'- overhangs but not closed circular dsDNA nor ssDNA. Recruits and stimulates the ligase activity of LigD.</text>
</comment>
<dbReference type="RefSeq" id="WP_011640536.1">
    <property type="nucleotide sequence ID" value="NC_008346.1"/>
</dbReference>
<comment type="subunit">
    <text evidence="5">Homodimer. Interacts with LigD.</text>
</comment>
<dbReference type="SUPFAM" id="SSF100939">
    <property type="entry name" value="SPOC domain-like"/>
    <property type="match status" value="1"/>
</dbReference>
<dbReference type="NCBIfam" id="TIGR02772">
    <property type="entry name" value="Ku_bact"/>
    <property type="match status" value="1"/>
</dbReference>
<protein>
    <recommendedName>
        <fullName evidence="5">Non-homologous end joining protein Ku</fullName>
    </recommendedName>
</protein>
<dbReference type="KEGG" id="swo:Swol_1122"/>
<dbReference type="HAMAP" id="MF_01875">
    <property type="entry name" value="Prokaryotic_Ku"/>
    <property type="match status" value="1"/>
</dbReference>
<dbReference type="eggNOG" id="COG1273">
    <property type="taxonomic scope" value="Bacteria"/>
</dbReference>
<sequence>MKTLWKGAVSFGLVNIPVAMYSATENKDLKFHYLHQECMAPVNYKKVCSKCNKEIKAEEIVKGYEFQKGNYVIISEEDLARIPQENTKTIDILDFIKLEQLDPVYFDKSYYLEPASGGDKAYTLIVEAMKKTGKIALAKIMIRSKQSLAALRVRDEHLIMETIFYPDEIRSPASLGKGIGVEKLHEKEIKMAVSLIENLSIDFDPARYQDDYRQALWEMIEAKIAGEEFVSPAPERQAGNVVDLMEALKASVKLAEENKNEGKKKGGPKKAAKTGS</sequence>
<dbReference type="InterPro" id="IPR016194">
    <property type="entry name" value="SPOC-like_C_dom_sf"/>
</dbReference>
<evidence type="ECO:0000256" key="3">
    <source>
        <dbReference type="ARBA" id="ARBA00023172"/>
    </source>
</evidence>
<feature type="compositionally biased region" description="Basic residues" evidence="6">
    <location>
        <begin position="265"/>
        <end position="276"/>
    </location>
</feature>
<evidence type="ECO:0000256" key="1">
    <source>
        <dbReference type="ARBA" id="ARBA00022763"/>
    </source>
</evidence>
<evidence type="ECO:0000256" key="6">
    <source>
        <dbReference type="SAM" id="MobiDB-lite"/>
    </source>
</evidence>
<dbReference type="EMBL" id="CP000448">
    <property type="protein sequence ID" value="ABI68432.1"/>
    <property type="molecule type" value="Genomic_DNA"/>
</dbReference>
<dbReference type="GO" id="GO:0006303">
    <property type="term" value="P:double-strand break repair via nonhomologous end joining"/>
    <property type="evidence" value="ECO:0007669"/>
    <property type="project" value="UniProtKB-UniRule"/>
</dbReference>
<dbReference type="PANTHER" id="PTHR41251:SF1">
    <property type="entry name" value="NON-HOMOLOGOUS END JOINING PROTEIN KU"/>
    <property type="match status" value="1"/>
</dbReference>
<feature type="region of interest" description="Disordered" evidence="6">
    <location>
        <begin position="255"/>
        <end position="276"/>
    </location>
</feature>
<proteinExistence type="inferred from homology"/>
<comment type="similarity">
    <text evidence="5">Belongs to the prokaryotic Ku family.</text>
</comment>
<dbReference type="Gene3D" id="2.40.290.10">
    <property type="match status" value="1"/>
</dbReference>
<keyword evidence="3 5" id="KW-0233">DNA recombination</keyword>
<dbReference type="GO" id="GO:0003690">
    <property type="term" value="F:double-stranded DNA binding"/>
    <property type="evidence" value="ECO:0007669"/>
    <property type="project" value="UniProtKB-UniRule"/>
</dbReference>
<feature type="compositionally biased region" description="Basic and acidic residues" evidence="6">
    <location>
        <begin position="255"/>
        <end position="264"/>
    </location>
</feature>
<evidence type="ECO:0000313" key="8">
    <source>
        <dbReference type="EMBL" id="ABI68432.1"/>
    </source>
</evidence>
<evidence type="ECO:0000256" key="4">
    <source>
        <dbReference type="ARBA" id="ARBA00023204"/>
    </source>
</evidence>
<dbReference type="CDD" id="cd00789">
    <property type="entry name" value="KU_like"/>
    <property type="match status" value="1"/>
</dbReference>
<evidence type="ECO:0000313" key="9">
    <source>
        <dbReference type="Proteomes" id="UP000001968"/>
    </source>
</evidence>
<dbReference type="FunFam" id="2.40.290.10:FF:000004">
    <property type="entry name" value="Non-homologous end joining protein Ku"/>
    <property type="match status" value="1"/>
</dbReference>
<keyword evidence="2 5" id="KW-0238">DNA-binding</keyword>
<dbReference type="SMART" id="SM00559">
    <property type="entry name" value="Ku78"/>
    <property type="match status" value="1"/>
</dbReference>
<dbReference type="AlphaFoldDB" id="Q0AXX2"/>
<evidence type="ECO:0000256" key="2">
    <source>
        <dbReference type="ARBA" id="ARBA00023125"/>
    </source>
</evidence>
<dbReference type="InterPro" id="IPR006164">
    <property type="entry name" value="DNA_bd_Ku70/Ku80"/>
</dbReference>
<organism evidence="8 9">
    <name type="scientific">Syntrophomonas wolfei subsp. wolfei (strain DSM 2245B / Goettingen)</name>
    <dbReference type="NCBI Taxonomy" id="335541"/>
    <lineage>
        <taxon>Bacteria</taxon>
        <taxon>Bacillati</taxon>
        <taxon>Bacillota</taxon>
        <taxon>Clostridia</taxon>
        <taxon>Eubacteriales</taxon>
        <taxon>Syntrophomonadaceae</taxon>
        <taxon>Syntrophomonas</taxon>
    </lineage>
</organism>
<accession>Q0AXX2</accession>
<dbReference type="PIRSF" id="PIRSF006493">
    <property type="entry name" value="Prok_Ku"/>
    <property type="match status" value="1"/>
</dbReference>
<reference evidence="9" key="1">
    <citation type="journal article" date="2010" name="Environ. Microbiol.">
        <title>The genome of Syntrophomonas wolfei: new insights into syntrophic metabolism and biohydrogen production.</title>
        <authorList>
            <person name="Sieber J.R."/>
            <person name="Sims D.R."/>
            <person name="Han C."/>
            <person name="Kim E."/>
            <person name="Lykidis A."/>
            <person name="Lapidus A.L."/>
            <person name="McDonnald E."/>
            <person name="Rohlin L."/>
            <person name="Culley D.E."/>
            <person name="Gunsalus R."/>
            <person name="McInerney M.J."/>
        </authorList>
    </citation>
    <scope>NUCLEOTIDE SEQUENCE [LARGE SCALE GENOMIC DNA]</scope>
    <source>
        <strain evidence="9">DSM 2245B / Goettingen</strain>
    </source>
</reference>
<dbReference type="OrthoDB" id="9795084at2"/>
<feature type="domain" description="Ku" evidence="7">
    <location>
        <begin position="52"/>
        <end position="180"/>
    </location>
</feature>
<dbReference type="STRING" id="335541.Swol_1122"/>
<dbReference type="InterPro" id="IPR009187">
    <property type="entry name" value="Prok_Ku"/>
</dbReference>
<keyword evidence="4 5" id="KW-0234">DNA repair</keyword>
<keyword evidence="9" id="KW-1185">Reference proteome</keyword>
<dbReference type="HOGENOM" id="CLU_048975_1_1_9"/>
<dbReference type="Pfam" id="PF02735">
    <property type="entry name" value="Ku"/>
    <property type="match status" value="1"/>
</dbReference>
<gene>
    <name evidence="5" type="primary">ku</name>
    <name evidence="8" type="ordered locus">Swol_1122</name>
</gene>
<dbReference type="Proteomes" id="UP000001968">
    <property type="component" value="Chromosome"/>
</dbReference>
<evidence type="ECO:0000259" key="7">
    <source>
        <dbReference type="SMART" id="SM00559"/>
    </source>
</evidence>
<dbReference type="GO" id="GO:0006310">
    <property type="term" value="P:DNA recombination"/>
    <property type="evidence" value="ECO:0007669"/>
    <property type="project" value="UniProtKB-KW"/>
</dbReference>
<dbReference type="PANTHER" id="PTHR41251">
    <property type="entry name" value="NON-HOMOLOGOUS END JOINING PROTEIN KU"/>
    <property type="match status" value="1"/>
</dbReference>
<keyword evidence="1 5" id="KW-0227">DNA damage</keyword>
<name>Q0AXX2_SYNWW</name>